<protein>
    <submittedName>
        <fullName evidence="2">Outer membrane lipoprotein-sorting protein</fullName>
    </submittedName>
</protein>
<gene>
    <name evidence="2" type="ORF">ENH14_03360</name>
</gene>
<dbReference type="Gene3D" id="2.50.20.10">
    <property type="entry name" value="Lipoprotein localisation LolA/LolB/LppX"/>
    <property type="match status" value="1"/>
</dbReference>
<name>A0A7V0Q6K6_UNCW3</name>
<dbReference type="AlphaFoldDB" id="A0A7V0Q6K6"/>
<accession>A0A7V0Q6K6</accession>
<evidence type="ECO:0000313" key="2">
    <source>
        <dbReference type="EMBL" id="HDL60475.1"/>
    </source>
</evidence>
<evidence type="ECO:0000259" key="1">
    <source>
        <dbReference type="Pfam" id="PF17131"/>
    </source>
</evidence>
<dbReference type="CDD" id="cd16329">
    <property type="entry name" value="LolA_like"/>
    <property type="match status" value="1"/>
</dbReference>
<comment type="caution">
    <text evidence="2">The sequence shown here is derived from an EMBL/GenBank/DDBJ whole genome shotgun (WGS) entry which is preliminary data.</text>
</comment>
<dbReference type="InterPro" id="IPR052944">
    <property type="entry name" value="Sporulation_related"/>
</dbReference>
<proteinExistence type="predicted"/>
<dbReference type="Proteomes" id="UP000886381">
    <property type="component" value="Unassembled WGS sequence"/>
</dbReference>
<organism evidence="2">
    <name type="scientific">candidate division WOR-3 bacterium</name>
    <dbReference type="NCBI Taxonomy" id="2052148"/>
    <lineage>
        <taxon>Bacteria</taxon>
        <taxon>Bacteria division WOR-3</taxon>
    </lineage>
</organism>
<reference evidence="2" key="1">
    <citation type="journal article" date="2020" name="mSystems">
        <title>Genome- and Community-Level Interaction Insights into Carbon Utilization and Element Cycling Functions of Hydrothermarchaeota in Hydrothermal Sediment.</title>
        <authorList>
            <person name="Zhou Z."/>
            <person name="Liu Y."/>
            <person name="Xu W."/>
            <person name="Pan J."/>
            <person name="Luo Z.H."/>
            <person name="Li M."/>
        </authorList>
    </citation>
    <scope>NUCLEOTIDE SEQUENCE [LARGE SCALE GENOMIC DNA]</scope>
    <source>
        <strain evidence="2">HyVt-28</strain>
    </source>
</reference>
<feature type="domain" description="Uncharacterized protein TP-0789" evidence="1">
    <location>
        <begin position="67"/>
        <end position="242"/>
    </location>
</feature>
<keyword evidence="2" id="KW-0449">Lipoprotein</keyword>
<dbReference type="PANTHER" id="PTHR37507:SF2">
    <property type="entry name" value="SPORULATION PROTEIN YDCC"/>
    <property type="match status" value="1"/>
</dbReference>
<dbReference type="InterPro" id="IPR033399">
    <property type="entry name" value="TP_0789-like"/>
</dbReference>
<sequence length="244" mass="28466">MIRMSLILLVFLGGIVNAGLTPQQILAKVDSVSNAPLDRKAEIRMILVDRNGKTRERLGISYEKKGNKRLIKFLKPAADRGIGFLSLPGDVMYVYFPAFKKVRRIASHVKNTTFAGTDFTYEELSTFSYSEDYDPTLLEERDTVYVLKLLPKSGIKKEYSYLIMWVDKDKFVPRKVEFFDKAGNLWKILVLRKITRKKNYWIPLELEMKDLKKQHVTRMVIENLEVDTGLPDKFFTKRYLVRLK</sequence>
<dbReference type="Pfam" id="PF17131">
    <property type="entry name" value="LolA_like"/>
    <property type="match status" value="1"/>
</dbReference>
<dbReference type="PANTHER" id="PTHR37507">
    <property type="entry name" value="SPORULATION PROTEIN YDCC"/>
    <property type="match status" value="1"/>
</dbReference>
<dbReference type="EMBL" id="DRDR01000143">
    <property type="protein sequence ID" value="HDL60475.1"/>
    <property type="molecule type" value="Genomic_DNA"/>
</dbReference>